<keyword evidence="2" id="KW-0732">Signal</keyword>
<dbReference type="EMBL" id="JAFCIX010000332">
    <property type="protein sequence ID" value="KAH6594593.1"/>
    <property type="molecule type" value="Genomic_DNA"/>
</dbReference>
<protein>
    <recommendedName>
        <fullName evidence="3">Tail specific protease domain-containing protein</fullName>
    </recommendedName>
</protein>
<evidence type="ECO:0000313" key="4">
    <source>
        <dbReference type="EMBL" id="KAH6594593.1"/>
    </source>
</evidence>
<dbReference type="PANTHER" id="PTHR32060">
    <property type="entry name" value="TAIL-SPECIFIC PROTEASE"/>
    <property type="match status" value="1"/>
</dbReference>
<feature type="signal peptide" evidence="2">
    <location>
        <begin position="1"/>
        <end position="20"/>
    </location>
</feature>
<dbReference type="InterPro" id="IPR005151">
    <property type="entry name" value="Tail-specific_protease"/>
</dbReference>
<feature type="region of interest" description="Disordered" evidence="1">
    <location>
        <begin position="286"/>
        <end position="307"/>
    </location>
</feature>
<dbReference type="SUPFAM" id="SSF52096">
    <property type="entry name" value="ClpP/crotonase"/>
    <property type="match status" value="1"/>
</dbReference>
<dbReference type="Pfam" id="PF03572">
    <property type="entry name" value="Peptidase_S41"/>
    <property type="match status" value="1"/>
</dbReference>
<accession>A0ABQ8FA64</accession>
<evidence type="ECO:0000256" key="1">
    <source>
        <dbReference type="SAM" id="MobiDB-lite"/>
    </source>
</evidence>
<reference evidence="4 5" key="1">
    <citation type="submission" date="2021-02" db="EMBL/GenBank/DDBJ databases">
        <title>Variation within the Batrachochytrium salamandrivorans European outbreak.</title>
        <authorList>
            <person name="Kelly M."/>
            <person name="Pasmans F."/>
            <person name="Shea T.P."/>
            <person name="Munoz J.F."/>
            <person name="Carranza S."/>
            <person name="Cuomo C.A."/>
            <person name="Martel A."/>
        </authorList>
    </citation>
    <scope>NUCLEOTIDE SEQUENCE [LARGE SCALE GENOMIC DNA]</scope>
    <source>
        <strain evidence="4 5">AMFP18/2</strain>
    </source>
</reference>
<sequence length="890" mass="98869">MWVWDRLLLIGAMAIALTKGALTSTSIPKTYNKIQDDRDNDAFSFVPYSKTQQDDVLNNAESLLKVWVNQDTNKDAHRILLDSFQTIESLRDRVDTTNDESFLLDLMDMFHTLRDPHTSIRLPGPYGCFSATTGFVFQIVNGMSEEDKAGSIPHSADSSKISIVLAAKTNVPEILNLLNDEFSEARVGDELVLINDMSFIEWYKANKDQFGRGANKYDSLRRAIAYLGTINGATHRLPEANQITLVFRSRNSHASHLYTLEVPYVSVRNDECWALSSNLYKEITKTTLPGTPKAPKKSKQDALPQHSHQKIANTIRDQEGHPMTVVHVDSAFPDYIYSPVKWEATSLPHVFWTIWNQEKLNLGIIRIADFSLDQSKSEISSLLATGIIRNLLTTVLRHTTAVLFDVRGNPGGTSAFAESLSQLFRSNVNPSSLFYMRNDITRTIFVQGEDPNESWVRSWDASNIDDKYTEPMPLVNTGRLGTFGQAFLRPVGVLTDSNCFSSCELFAASMQDTASATLFGEDGQTGGGGTSVYRIYPFLNEMDPASFKLDPYTSRLTSPTSGEGYFTQMAVSLRQVLRKPQTDKKIMSGNGVEADVIVRSSAQDTKSNVMTSTVYDRIGANLKEKGKMEESKKPHFVLEPYSFDVYPGSVQLRAESQGIDLLEILDSRGKSIAREQVIPGFHGELMMSIWPGFTNLGSQRITIVGTRDGEQVLKTYREINVVPQLIDHYKVTEIPVFFEGLSFSDGIYHSHATQPKDGWNCNESKCTIGTGASYAKNVESELRMYLSAPIGTQLQIAITADMNTRPTLSSMRLVLHEDSGDSKVIKVFESTSSGKDKSGKPQAEMIRKIIPFVCTTQHFSIHLQFSSSDGASSGYTGVILNSLSVVAIKA</sequence>
<dbReference type="InterPro" id="IPR029045">
    <property type="entry name" value="ClpP/crotonase-like_dom_sf"/>
</dbReference>
<gene>
    <name evidence="4" type="ORF">BASA50_006542</name>
</gene>
<evidence type="ECO:0000313" key="5">
    <source>
        <dbReference type="Proteomes" id="UP001648503"/>
    </source>
</evidence>
<feature type="chain" id="PRO_5046066425" description="Tail specific protease domain-containing protein" evidence="2">
    <location>
        <begin position="21"/>
        <end position="890"/>
    </location>
</feature>
<feature type="domain" description="Tail specific protease" evidence="3">
    <location>
        <begin position="361"/>
        <end position="533"/>
    </location>
</feature>
<dbReference type="PANTHER" id="PTHR32060:SF22">
    <property type="entry name" value="CARBOXYL-TERMINAL-PROCESSING PEPTIDASE 3, CHLOROPLASTIC"/>
    <property type="match status" value="1"/>
</dbReference>
<proteinExistence type="predicted"/>
<name>A0ABQ8FA64_9FUNG</name>
<dbReference type="Gene3D" id="3.90.226.10">
    <property type="entry name" value="2-enoyl-CoA Hydratase, Chain A, domain 1"/>
    <property type="match status" value="1"/>
</dbReference>
<comment type="caution">
    <text evidence="4">The sequence shown here is derived from an EMBL/GenBank/DDBJ whole genome shotgun (WGS) entry which is preliminary data.</text>
</comment>
<keyword evidence="5" id="KW-1185">Reference proteome</keyword>
<evidence type="ECO:0000259" key="3">
    <source>
        <dbReference type="Pfam" id="PF03572"/>
    </source>
</evidence>
<organism evidence="4 5">
    <name type="scientific">Batrachochytrium salamandrivorans</name>
    <dbReference type="NCBI Taxonomy" id="1357716"/>
    <lineage>
        <taxon>Eukaryota</taxon>
        <taxon>Fungi</taxon>
        <taxon>Fungi incertae sedis</taxon>
        <taxon>Chytridiomycota</taxon>
        <taxon>Chytridiomycota incertae sedis</taxon>
        <taxon>Chytridiomycetes</taxon>
        <taxon>Rhizophydiales</taxon>
        <taxon>Rhizophydiales incertae sedis</taxon>
        <taxon>Batrachochytrium</taxon>
    </lineage>
</organism>
<dbReference type="Proteomes" id="UP001648503">
    <property type="component" value="Unassembled WGS sequence"/>
</dbReference>
<evidence type="ECO:0000256" key="2">
    <source>
        <dbReference type="SAM" id="SignalP"/>
    </source>
</evidence>